<feature type="domain" description="Aminotransferase class I/classII large" evidence="7">
    <location>
        <begin position="20"/>
        <end position="341"/>
    </location>
</feature>
<dbReference type="InterPro" id="IPR015421">
    <property type="entry name" value="PyrdxlP-dep_Trfase_major"/>
</dbReference>
<keyword evidence="8" id="KW-0032">Aminotransferase</keyword>
<comment type="cofactor">
    <cofactor evidence="1 6">
        <name>pyridoxal 5'-phosphate</name>
        <dbReference type="ChEBI" id="CHEBI:597326"/>
    </cofactor>
</comment>
<dbReference type="Pfam" id="PF00155">
    <property type="entry name" value="Aminotran_1_2"/>
    <property type="match status" value="1"/>
</dbReference>
<dbReference type="Gene3D" id="3.40.640.10">
    <property type="entry name" value="Type I PLP-dependent aspartate aminotransferase-like (Major domain)"/>
    <property type="match status" value="1"/>
</dbReference>
<dbReference type="PANTHER" id="PTHR13693">
    <property type="entry name" value="CLASS II AMINOTRANSFERASE/8-AMINO-7-OXONONANOATE SYNTHASE"/>
    <property type="match status" value="1"/>
</dbReference>
<dbReference type="InterPro" id="IPR015422">
    <property type="entry name" value="PyrdxlP-dep_Trfase_small"/>
</dbReference>
<dbReference type="Proteomes" id="UP001501126">
    <property type="component" value="Unassembled WGS sequence"/>
</dbReference>
<dbReference type="SUPFAM" id="SSF53383">
    <property type="entry name" value="PLP-dependent transferases"/>
    <property type="match status" value="1"/>
</dbReference>
<name>A0ABP3Y484_9FLAO</name>
<dbReference type="InterPro" id="IPR015424">
    <property type="entry name" value="PyrdxlP-dep_Trfase"/>
</dbReference>
<organism evidence="8 9">
    <name type="scientific">Wandonia haliotis</name>
    <dbReference type="NCBI Taxonomy" id="574963"/>
    <lineage>
        <taxon>Bacteria</taxon>
        <taxon>Pseudomonadati</taxon>
        <taxon>Bacteroidota</taxon>
        <taxon>Flavobacteriia</taxon>
        <taxon>Flavobacteriales</taxon>
        <taxon>Crocinitomicaceae</taxon>
        <taxon>Wandonia</taxon>
    </lineage>
</organism>
<evidence type="ECO:0000256" key="3">
    <source>
        <dbReference type="ARBA" id="ARBA00010008"/>
    </source>
</evidence>
<dbReference type="GO" id="GO:0008483">
    <property type="term" value="F:transaminase activity"/>
    <property type="evidence" value="ECO:0007669"/>
    <property type="project" value="UniProtKB-KW"/>
</dbReference>
<dbReference type="InterPro" id="IPR001917">
    <property type="entry name" value="Aminotrans_II_pyridoxalP_BS"/>
</dbReference>
<evidence type="ECO:0000256" key="5">
    <source>
        <dbReference type="ARBA" id="ARBA00022898"/>
    </source>
</evidence>
<dbReference type="InterPro" id="IPR004839">
    <property type="entry name" value="Aminotransferase_I/II_large"/>
</dbReference>
<evidence type="ECO:0000256" key="6">
    <source>
        <dbReference type="RuleBase" id="RU003693"/>
    </source>
</evidence>
<evidence type="ECO:0000256" key="4">
    <source>
        <dbReference type="ARBA" id="ARBA00022679"/>
    </source>
</evidence>
<comment type="caution">
    <text evidence="8">The sequence shown here is derived from an EMBL/GenBank/DDBJ whole genome shotgun (WGS) entry which is preliminary data.</text>
</comment>
<dbReference type="PROSITE" id="PS00599">
    <property type="entry name" value="AA_TRANSFER_CLASS_2"/>
    <property type="match status" value="1"/>
</dbReference>
<evidence type="ECO:0000313" key="9">
    <source>
        <dbReference type="Proteomes" id="UP001501126"/>
    </source>
</evidence>
<evidence type="ECO:0000313" key="8">
    <source>
        <dbReference type="EMBL" id="GAA0874622.1"/>
    </source>
</evidence>
<evidence type="ECO:0000256" key="1">
    <source>
        <dbReference type="ARBA" id="ARBA00001933"/>
    </source>
</evidence>
<dbReference type="PANTHER" id="PTHR13693:SF77">
    <property type="entry name" value="8-AMINO-7-OXONONANOATE SYNTHASE"/>
    <property type="match status" value="1"/>
</dbReference>
<dbReference type="EMBL" id="BAAAFH010000003">
    <property type="protein sequence ID" value="GAA0874622.1"/>
    <property type="molecule type" value="Genomic_DNA"/>
</dbReference>
<sequence length="349" mass="38677">MTSRYSDGSLRKLRVTAPLTDFISNDYLGLSLVPSKSDSFTHSGTGSRLISGNSASAEQAENHISKLFGAERSLIFNSGYDANLGLFSSVPQKGEVVLYDELVHASVRDGVRLSFAESFSFKHNDVTDLASKLQKYRDRTVFVAIESYYSMDGDLAPVEEILGVVADYGALLVVDEAHTCGVFGMQGLGMTYAFRDHPSLFARVITFGKAYGAHGGAVLGSEKLIEFLINFSRSFIYTTAMPPDAYKRIEYMTRLATEENKRRERLFANIVAWNQHFEGNPGPIQVVPCTDKLKLTACVEQAEQLGWALKAVFSPTVPSGKERLRICIHSDHSEKELEELALFIKECIR</sequence>
<comment type="pathway">
    <text evidence="2">Lipid metabolism.</text>
</comment>
<proteinExistence type="inferred from homology"/>
<dbReference type="Gene3D" id="3.90.1150.10">
    <property type="entry name" value="Aspartate Aminotransferase, domain 1"/>
    <property type="match status" value="1"/>
</dbReference>
<evidence type="ECO:0000256" key="2">
    <source>
        <dbReference type="ARBA" id="ARBA00005189"/>
    </source>
</evidence>
<evidence type="ECO:0000259" key="7">
    <source>
        <dbReference type="Pfam" id="PF00155"/>
    </source>
</evidence>
<reference evidence="9" key="1">
    <citation type="journal article" date="2019" name="Int. J. Syst. Evol. Microbiol.">
        <title>The Global Catalogue of Microorganisms (GCM) 10K type strain sequencing project: providing services to taxonomists for standard genome sequencing and annotation.</title>
        <authorList>
            <consortium name="The Broad Institute Genomics Platform"/>
            <consortium name="The Broad Institute Genome Sequencing Center for Infectious Disease"/>
            <person name="Wu L."/>
            <person name="Ma J."/>
        </authorList>
    </citation>
    <scope>NUCLEOTIDE SEQUENCE [LARGE SCALE GENOMIC DNA]</scope>
    <source>
        <strain evidence="9">JCM 16083</strain>
    </source>
</reference>
<gene>
    <name evidence="8" type="ORF">GCM10009118_10300</name>
</gene>
<dbReference type="InterPro" id="IPR050087">
    <property type="entry name" value="AON_synthase_class-II"/>
</dbReference>
<protein>
    <submittedName>
        <fullName evidence="8">Pyridoxal phosphate-dependent aminotransferase family protein</fullName>
    </submittedName>
</protein>
<keyword evidence="4" id="KW-0808">Transferase</keyword>
<keyword evidence="5 6" id="KW-0663">Pyridoxal phosphate</keyword>
<accession>A0ABP3Y484</accession>
<comment type="similarity">
    <text evidence="3">Belongs to the class-II pyridoxal-phosphate-dependent aminotransferase family. BioF subfamily.</text>
</comment>
<keyword evidence="9" id="KW-1185">Reference proteome</keyword>